<accession>A0A1Q8QI73</accession>
<dbReference type="Gene3D" id="3.20.20.70">
    <property type="entry name" value="Aldolase class I"/>
    <property type="match status" value="1"/>
</dbReference>
<feature type="domain" description="Radical SAM core" evidence="5">
    <location>
        <begin position="27"/>
        <end position="223"/>
    </location>
</feature>
<evidence type="ECO:0000256" key="2">
    <source>
        <dbReference type="ARBA" id="ARBA00022723"/>
    </source>
</evidence>
<dbReference type="Pfam" id="PF04055">
    <property type="entry name" value="Radical_SAM"/>
    <property type="match status" value="1"/>
</dbReference>
<reference evidence="6" key="1">
    <citation type="submission" date="2016-09" db="EMBL/GenBank/DDBJ databases">
        <title>Complete genome of Desulfosporosinus sp. OL.</title>
        <authorList>
            <person name="Mardanov A."/>
            <person name="Beletsky A."/>
            <person name="Panova A."/>
            <person name="Karnachuk O."/>
            <person name="Ravin N."/>
        </authorList>
    </citation>
    <scope>NUCLEOTIDE SEQUENCE [LARGE SCALE GENOMIC DNA]</scope>
    <source>
        <strain evidence="6">OL</strain>
    </source>
</reference>
<evidence type="ECO:0000256" key="4">
    <source>
        <dbReference type="ARBA" id="ARBA00023014"/>
    </source>
</evidence>
<dbReference type="SFLD" id="SFLDS00029">
    <property type="entry name" value="Radical_SAM"/>
    <property type="match status" value="1"/>
</dbReference>
<dbReference type="GO" id="GO:0051536">
    <property type="term" value="F:iron-sulfur cluster binding"/>
    <property type="evidence" value="ECO:0007669"/>
    <property type="project" value="UniProtKB-KW"/>
</dbReference>
<proteinExistence type="predicted"/>
<dbReference type="RefSeq" id="WP_075367011.1">
    <property type="nucleotide sequence ID" value="NZ_MLBF01000064.1"/>
</dbReference>
<keyword evidence="1" id="KW-0949">S-adenosyl-L-methionine</keyword>
<evidence type="ECO:0000313" key="6">
    <source>
        <dbReference type="EMBL" id="OLN27053.1"/>
    </source>
</evidence>
<keyword evidence="7" id="KW-1185">Reference proteome</keyword>
<dbReference type="Proteomes" id="UP000186102">
    <property type="component" value="Unassembled WGS sequence"/>
</dbReference>
<dbReference type="SFLD" id="SFLDG01067">
    <property type="entry name" value="SPASM/twitch_domain_containing"/>
    <property type="match status" value="1"/>
</dbReference>
<gene>
    <name evidence="6" type="ORF">DSOL_4719</name>
</gene>
<dbReference type="AlphaFoldDB" id="A0A1Q8QI73"/>
<dbReference type="InterPro" id="IPR034474">
    <property type="entry name" value="Methyltransferase_Class_D"/>
</dbReference>
<dbReference type="EMBL" id="MLBF01000064">
    <property type="protein sequence ID" value="OLN27053.1"/>
    <property type="molecule type" value="Genomic_DNA"/>
</dbReference>
<comment type="caution">
    <text evidence="6">The sequence shown here is derived from an EMBL/GenBank/DDBJ whole genome shotgun (WGS) entry which is preliminary data.</text>
</comment>
<dbReference type="PANTHER" id="PTHR43306:SF1">
    <property type="entry name" value="7,8-DIHYDRO-6-HYDROXYMETHYLPTERIN DIMETHYLTRANSFERASE"/>
    <property type="match status" value="1"/>
</dbReference>
<keyword evidence="3" id="KW-0408">Iron</keyword>
<dbReference type="InterPro" id="IPR058240">
    <property type="entry name" value="rSAM_sf"/>
</dbReference>
<dbReference type="PANTHER" id="PTHR43306">
    <property type="entry name" value="7,8-DIHYDRO-6-HYDROXYMETHYLPTERIN DIMETHYLTRANSFERASE"/>
    <property type="match status" value="1"/>
</dbReference>
<keyword evidence="4" id="KW-0411">Iron-sulfur</keyword>
<keyword evidence="2" id="KW-0479">Metal-binding</keyword>
<dbReference type="OrthoDB" id="9810775at2"/>
<dbReference type="STRING" id="1888891.DSOL_4719"/>
<dbReference type="CDD" id="cd01335">
    <property type="entry name" value="Radical_SAM"/>
    <property type="match status" value="1"/>
</dbReference>
<evidence type="ECO:0000256" key="3">
    <source>
        <dbReference type="ARBA" id="ARBA00023004"/>
    </source>
</evidence>
<protein>
    <submittedName>
        <fullName evidence="6">Molybdopterin-based tungsten cofactor biosynthesis protein</fullName>
    </submittedName>
</protein>
<dbReference type="SUPFAM" id="SSF102114">
    <property type="entry name" value="Radical SAM enzymes"/>
    <property type="match status" value="1"/>
</dbReference>
<dbReference type="GO" id="GO:0046872">
    <property type="term" value="F:metal ion binding"/>
    <property type="evidence" value="ECO:0007669"/>
    <property type="project" value="UniProtKB-KW"/>
</dbReference>
<dbReference type="PROSITE" id="PS51918">
    <property type="entry name" value="RADICAL_SAM"/>
    <property type="match status" value="1"/>
</dbReference>
<evidence type="ECO:0000259" key="5">
    <source>
        <dbReference type="PROSITE" id="PS51918"/>
    </source>
</evidence>
<sequence>MTGSNTLLQHPVNEIKKDCSEDCGLGLGHKQHTCLGIVEITDACNLSCPVCPANAKGNNFLSLEQVSDMMDLYVKAEGNPDVLQISGGEPTLHPKLLEILILAKLKGINIVQLYTNGLRIAQDDMLLKELALVKPALYLQFDGFTPEIYQKIRGADLLDIKMKAIERLTEKGVSIVLSVTVVKGVNDHQVGDITRFASEHPGIRGVLFHEGIVKKMTMIVKRM</sequence>
<organism evidence="6 7">
    <name type="scientific">Desulfosporosinus metallidurans</name>
    <dbReference type="NCBI Taxonomy" id="1888891"/>
    <lineage>
        <taxon>Bacteria</taxon>
        <taxon>Bacillati</taxon>
        <taxon>Bacillota</taxon>
        <taxon>Clostridia</taxon>
        <taxon>Eubacteriales</taxon>
        <taxon>Desulfitobacteriaceae</taxon>
        <taxon>Desulfosporosinus</taxon>
    </lineage>
</organism>
<dbReference type="InterPro" id="IPR013785">
    <property type="entry name" value="Aldolase_TIM"/>
</dbReference>
<name>A0A1Q8QI73_9FIRM</name>
<evidence type="ECO:0000256" key="1">
    <source>
        <dbReference type="ARBA" id="ARBA00022691"/>
    </source>
</evidence>
<evidence type="ECO:0000313" key="7">
    <source>
        <dbReference type="Proteomes" id="UP000186102"/>
    </source>
</evidence>
<dbReference type="InterPro" id="IPR007197">
    <property type="entry name" value="rSAM"/>
</dbReference>
<dbReference type="GO" id="GO:0003824">
    <property type="term" value="F:catalytic activity"/>
    <property type="evidence" value="ECO:0007669"/>
    <property type="project" value="InterPro"/>
</dbReference>